<dbReference type="Proteomes" id="UP000467700">
    <property type="component" value="Unassembled WGS sequence"/>
</dbReference>
<feature type="region of interest" description="Disordered" evidence="2">
    <location>
        <begin position="242"/>
        <end position="298"/>
    </location>
</feature>
<feature type="compositionally biased region" description="Low complexity" evidence="2">
    <location>
        <begin position="244"/>
        <end position="259"/>
    </location>
</feature>
<proteinExistence type="predicted"/>
<dbReference type="InterPro" id="IPR010472">
    <property type="entry name" value="FH3_dom"/>
</dbReference>
<evidence type="ECO:0000313" key="5">
    <source>
        <dbReference type="EMBL" id="CAA7260111.1"/>
    </source>
</evidence>
<dbReference type="InterPro" id="IPR016024">
    <property type="entry name" value="ARM-type_fold"/>
</dbReference>
<sequence length="1731" mass="192617">MSDASDSLIVPTILTTGTLHFAEIPKDGRAREAIGALIQIEGVMEEVLGDLEDCGWALQRIRAEQKGRPWEEEELMALGDGVLESDALISPILSKHDRQSQNIQPHFSSFPMTSHLHNPALRLVSLHPSLYIVFSFSRVPEIHDGFDYKLFISRTQTVSDTIERMVEELGLAKSLPIPGAGNLEYVVEEVWVDGDSERSSRLPGTTTMFKVVEFPFGANPFNSTARRHYRFCVPDEWYRRSKSRSVPSASSPSESTIRRLAALQESEEEDEDEGTAKIVEKRASQSETDKTIEQRGLVTQGRLSSMFESWLRSTPPTSPNRNSAILSPENRKSVSEPKLVEKLSRNSFSKASASDNSEDENEDDFAASFEEMMDDLGLKGDKRTAMRELTIDRKKYLLRQNQDFKSASRRVSTSSQGYSATYGPSSAAALLPKLVPQLTGDAGLIRRLSMVGWGPASSTSSTHADVADALKQDASTPSSPRIAESRSSEELPPLQPQTTGSLWSSWWTSAGGDKTSGSDKPGLKEVPKSAKWYIDGLRPGKPADMKLVKHLITLRVHLSTANLAFIQEFIGLGSGLNALGTLLASLVGKGGKRKTLSEVESAALLEVIKCLRVLLNTEAGFNTVVVSPTVITHISYALHASSLKVRTLASELLAAICILSVTDGHKAVLGALSDFRVAYDENFRFETLLSPLRLPELTIDGDVDNDSAIGFGNEEDGIWEVRIATMALINAITNCPENLEDRMLLREELSRRGLNELIVALRYIKPPDSLLTQFNLYTEEKFEDEEDMRERARALMPQTKQVHERPRSESEASLQDLIQLARQHGELYPTMVDILRHYGQILQRDVGIQLKADLFVILDRFVEQAAMLDSFDDSWRIFLKRFASSVRHITGQDLEVKASHESDSREIVEQELEALRFKVEQLSDERTELRNELNQQIAEINTLKSISSGVPVPNVSNARKAGSEQNFHGLVQRLVQKEKQVLQLQTELGRYKAQNPSEGREDDERAKRERDRIKWNTLMEEITKYKTKIGELETFISIKDKEIIYLKRALESVYTRFMSREDHHDGVKAAEMDAQLIASRTIERLTEKDQQIVSLNNEINEIKALLAARPKTEQEFKAKSPPPPPPTKPRKLSLGPSQSPLSLQPPPPPPPKSSSSFSNDDNTMSDSASNLYPLAPAPPPTPPSSMASAFTTEAPPSSLPPAPAPPPPPPPPPPAPPLPPSQSGGSSLLPPPPPPPPPPPGRAGGPPPPSAFRMGSKLKITQPSKKMKPFFWSKINPIDKVTVWSDLPLDLQLDLSDLESTFTLDSTPSTPSQLLSPKKQIITTLLDITRANNIAIMLSRIKWEYSQIRRSLIEIDDERLSVDDLKSISKQLPTSEEIERIKSFDNVSKLAKADQYFYQIMTIPRLSERLECMQYRRRLDLDIEEIRPDLNILRNASRELRSSARFKQTLQVVLSLGNALNGSTFRGGARGFQLDSLLKMKETKTAKGGPECPTLLHYLAKVLLRKDPTLTTFIEEMPNLEAAARVSVQTTLQTVNALVSGLTQVKEEVVQVRQSRDRPPNDRFVQVMEHFIGQKAPTVDALKNMGIAIERELQALLTYYGENPESPDAPKPEDFFGLIASFSSSLQKCALEVHDIEIKLKKTIPTLSVEQPPAEEEREETMKALDQSTNGPTLKGSHGPAVANRSVGRGDLDQAIRSMREGRRRNRTARPLSKIFLDGANNVRPQSRLFD</sequence>
<dbReference type="PANTHER" id="PTHR45691:SF6">
    <property type="entry name" value="PROTEIN DIAPHANOUS"/>
    <property type="match status" value="1"/>
</dbReference>
<dbReference type="SUPFAM" id="SSF101447">
    <property type="entry name" value="Formin homology 2 domain (FH2 domain)"/>
    <property type="match status" value="1"/>
</dbReference>
<dbReference type="GO" id="GO:0031267">
    <property type="term" value="F:small GTPase binding"/>
    <property type="evidence" value="ECO:0007669"/>
    <property type="project" value="InterPro"/>
</dbReference>
<dbReference type="SMART" id="SM00498">
    <property type="entry name" value="FH2"/>
    <property type="match status" value="1"/>
</dbReference>
<dbReference type="InterPro" id="IPR010473">
    <property type="entry name" value="GTPase-bd"/>
</dbReference>
<dbReference type="InterPro" id="IPR014768">
    <property type="entry name" value="GBD/FH3_dom"/>
</dbReference>
<feature type="region of interest" description="Disordered" evidence="2">
    <location>
        <begin position="470"/>
        <end position="505"/>
    </location>
</feature>
<dbReference type="PROSITE" id="PS51232">
    <property type="entry name" value="GBD_FH3"/>
    <property type="match status" value="1"/>
</dbReference>
<keyword evidence="6" id="KW-1185">Reference proteome</keyword>
<organism evidence="5 6">
    <name type="scientific">Cyclocybe aegerita</name>
    <name type="common">Black poplar mushroom</name>
    <name type="synonym">Agrocybe aegerita</name>
    <dbReference type="NCBI Taxonomy" id="1973307"/>
    <lineage>
        <taxon>Eukaryota</taxon>
        <taxon>Fungi</taxon>
        <taxon>Dikarya</taxon>
        <taxon>Basidiomycota</taxon>
        <taxon>Agaricomycotina</taxon>
        <taxon>Agaricomycetes</taxon>
        <taxon>Agaricomycetidae</taxon>
        <taxon>Agaricales</taxon>
        <taxon>Agaricineae</taxon>
        <taxon>Bolbitiaceae</taxon>
        <taxon>Cyclocybe</taxon>
    </lineage>
</organism>
<dbReference type="SMART" id="SM01139">
    <property type="entry name" value="Drf_FH3"/>
    <property type="match status" value="1"/>
</dbReference>
<gene>
    <name evidence="5" type="ORF">AAE3_LOCUS1944</name>
</gene>
<dbReference type="GO" id="GO:0003779">
    <property type="term" value="F:actin binding"/>
    <property type="evidence" value="ECO:0007669"/>
    <property type="project" value="InterPro"/>
</dbReference>
<feature type="compositionally biased region" description="Pro residues" evidence="2">
    <location>
        <begin position="1229"/>
        <end position="1250"/>
    </location>
</feature>
<dbReference type="Gene3D" id="1.25.10.10">
    <property type="entry name" value="Leucine-rich Repeat Variant"/>
    <property type="match status" value="1"/>
</dbReference>
<feature type="region of interest" description="Disordered" evidence="2">
    <location>
        <begin position="1111"/>
        <end position="1255"/>
    </location>
</feature>
<feature type="domain" description="FH2" evidence="4">
    <location>
        <begin position="1257"/>
        <end position="1652"/>
    </location>
</feature>
<keyword evidence="1" id="KW-0175">Coiled coil</keyword>
<dbReference type="InterPro" id="IPR015425">
    <property type="entry name" value="FH2_Formin"/>
</dbReference>
<dbReference type="PROSITE" id="PS51444">
    <property type="entry name" value="FH2"/>
    <property type="match status" value="1"/>
</dbReference>
<feature type="region of interest" description="Disordered" evidence="2">
    <location>
        <begin position="310"/>
        <end position="340"/>
    </location>
</feature>
<evidence type="ECO:0000256" key="1">
    <source>
        <dbReference type="SAM" id="Coils"/>
    </source>
</evidence>
<feature type="compositionally biased region" description="Basic and acidic residues" evidence="2">
    <location>
        <begin position="274"/>
        <end position="293"/>
    </location>
</feature>
<evidence type="ECO:0000313" key="6">
    <source>
        <dbReference type="Proteomes" id="UP000467700"/>
    </source>
</evidence>
<dbReference type="Pfam" id="PF02181">
    <property type="entry name" value="FH2"/>
    <property type="match status" value="1"/>
</dbReference>
<dbReference type="OrthoDB" id="1668162at2759"/>
<dbReference type="InterPro" id="IPR011989">
    <property type="entry name" value="ARM-like"/>
</dbReference>
<dbReference type="EMBL" id="CACVBS010000028">
    <property type="protein sequence ID" value="CAA7260111.1"/>
    <property type="molecule type" value="Genomic_DNA"/>
</dbReference>
<dbReference type="SUPFAM" id="SSF48371">
    <property type="entry name" value="ARM repeat"/>
    <property type="match status" value="1"/>
</dbReference>
<dbReference type="GO" id="GO:0030041">
    <property type="term" value="P:actin filament polymerization"/>
    <property type="evidence" value="ECO:0007669"/>
    <property type="project" value="TreeGrafter"/>
</dbReference>
<dbReference type="Pfam" id="PF06371">
    <property type="entry name" value="Drf_GBD"/>
    <property type="match status" value="1"/>
</dbReference>
<feature type="domain" description="GBD/FH3" evidence="3">
    <location>
        <begin position="357"/>
        <end position="873"/>
    </location>
</feature>
<comment type="caution">
    <text evidence="5">The sequence shown here is derived from an EMBL/GenBank/DDBJ whole genome shotgun (WGS) entry which is preliminary data.</text>
</comment>
<accession>A0A8S0VX37</accession>
<dbReference type="SMART" id="SM01140">
    <property type="entry name" value="Drf_GBD"/>
    <property type="match status" value="1"/>
</dbReference>
<feature type="coiled-coil region" evidence="1">
    <location>
        <begin position="905"/>
        <end position="946"/>
    </location>
</feature>
<dbReference type="InterPro" id="IPR042201">
    <property type="entry name" value="FH2_Formin_sf"/>
</dbReference>
<name>A0A8S0VX37_CYCAE</name>
<reference evidence="5 6" key="1">
    <citation type="submission" date="2020-01" db="EMBL/GenBank/DDBJ databases">
        <authorList>
            <person name="Gupta K D."/>
        </authorList>
    </citation>
    <scope>NUCLEOTIDE SEQUENCE [LARGE SCALE GENOMIC DNA]</scope>
</reference>
<feature type="compositionally biased region" description="Basic and acidic residues" evidence="2">
    <location>
        <begin position="1688"/>
        <end position="1701"/>
    </location>
</feature>
<dbReference type="Gene3D" id="1.20.58.2220">
    <property type="entry name" value="Formin, FH2 domain"/>
    <property type="match status" value="1"/>
</dbReference>
<evidence type="ECO:0000256" key="2">
    <source>
        <dbReference type="SAM" id="MobiDB-lite"/>
    </source>
</evidence>
<evidence type="ECO:0000259" key="4">
    <source>
        <dbReference type="PROSITE" id="PS51444"/>
    </source>
</evidence>
<feature type="compositionally biased region" description="Polar residues" evidence="2">
    <location>
        <begin position="310"/>
        <end position="325"/>
    </location>
</feature>
<dbReference type="Pfam" id="PF06367">
    <property type="entry name" value="Drf_FH3"/>
    <property type="match status" value="1"/>
</dbReference>
<evidence type="ECO:0000259" key="3">
    <source>
        <dbReference type="PROSITE" id="PS51232"/>
    </source>
</evidence>
<dbReference type="InterPro" id="IPR051412">
    <property type="entry name" value="Formin_Homology_Diaphanous_sf"/>
</dbReference>
<feature type="compositionally biased region" description="Pro residues" evidence="2">
    <location>
        <begin position="1197"/>
        <end position="1220"/>
    </location>
</feature>
<feature type="compositionally biased region" description="Pro residues" evidence="2">
    <location>
        <begin position="1143"/>
        <end position="1152"/>
    </location>
</feature>
<dbReference type="PANTHER" id="PTHR45691">
    <property type="entry name" value="PROTEIN DIAPHANOUS"/>
    <property type="match status" value="1"/>
</dbReference>
<feature type="region of interest" description="Disordered" evidence="2">
    <location>
        <begin position="1649"/>
        <end position="1713"/>
    </location>
</feature>
<protein>
    <submittedName>
        <fullName evidence="5">Uncharacterized protein</fullName>
    </submittedName>
</protein>
<feature type="compositionally biased region" description="Low complexity" evidence="2">
    <location>
        <begin position="1132"/>
        <end position="1142"/>
    </location>
</feature>
<feature type="compositionally biased region" description="Basic and acidic residues" evidence="2">
    <location>
        <begin position="329"/>
        <end position="340"/>
    </location>
</feature>
<dbReference type="GO" id="GO:0005884">
    <property type="term" value="C:actin filament"/>
    <property type="evidence" value="ECO:0007669"/>
    <property type="project" value="TreeGrafter"/>
</dbReference>